<accession>A0A848J2I8</accession>
<dbReference type="GO" id="GO:0000976">
    <property type="term" value="F:transcription cis-regulatory region binding"/>
    <property type="evidence" value="ECO:0007669"/>
    <property type="project" value="TreeGrafter"/>
</dbReference>
<evidence type="ECO:0000256" key="4">
    <source>
        <dbReference type="PROSITE-ProRule" id="PRU00335"/>
    </source>
</evidence>
<gene>
    <name evidence="6" type="ORF">HH304_16155</name>
</gene>
<keyword evidence="7" id="KW-1185">Reference proteome</keyword>
<organism evidence="6 7">
    <name type="scientific">Marinigracilibium pacificum</name>
    <dbReference type="NCBI Taxonomy" id="2729599"/>
    <lineage>
        <taxon>Bacteria</taxon>
        <taxon>Pseudomonadati</taxon>
        <taxon>Bacteroidota</taxon>
        <taxon>Cytophagia</taxon>
        <taxon>Cytophagales</taxon>
        <taxon>Flammeovirgaceae</taxon>
        <taxon>Marinigracilibium</taxon>
    </lineage>
</organism>
<keyword evidence="2 4" id="KW-0238">DNA-binding</keyword>
<dbReference type="SUPFAM" id="SSF46689">
    <property type="entry name" value="Homeodomain-like"/>
    <property type="match status" value="1"/>
</dbReference>
<dbReference type="PANTHER" id="PTHR30055">
    <property type="entry name" value="HTH-TYPE TRANSCRIPTIONAL REGULATOR RUTR"/>
    <property type="match status" value="1"/>
</dbReference>
<dbReference type="FunFam" id="1.10.10.60:FF:000141">
    <property type="entry name" value="TetR family transcriptional regulator"/>
    <property type="match status" value="1"/>
</dbReference>
<sequence>MATNKRQQKEEIIINAAEKVFFSQGYSQARMEDVAKEAGMSKASLYFYFSSREEIYLAITMRALELLINSYYKSIADTKDGNGFDTVMATFKAYLSFSENHFHYHEALFDYMSMVRNDFKDFNKDLESSIYFLKLKDMHNLPLEIVVKEIDKGKQDGSITNPSPSSMMYLTSWALIAGYIKLQYYGDKKRKSIYKVNSDEWKNYIINMAEIMLKKPS</sequence>
<evidence type="ECO:0000256" key="3">
    <source>
        <dbReference type="ARBA" id="ARBA00023163"/>
    </source>
</evidence>
<dbReference type="GO" id="GO:0003700">
    <property type="term" value="F:DNA-binding transcription factor activity"/>
    <property type="evidence" value="ECO:0007669"/>
    <property type="project" value="TreeGrafter"/>
</dbReference>
<protein>
    <submittedName>
        <fullName evidence="6">TetR/AcrR family transcriptional regulator</fullName>
    </submittedName>
</protein>
<comment type="caution">
    <text evidence="6">The sequence shown here is derived from an EMBL/GenBank/DDBJ whole genome shotgun (WGS) entry which is preliminary data.</text>
</comment>
<dbReference type="InterPro" id="IPR001647">
    <property type="entry name" value="HTH_TetR"/>
</dbReference>
<dbReference type="InterPro" id="IPR050109">
    <property type="entry name" value="HTH-type_TetR-like_transc_reg"/>
</dbReference>
<proteinExistence type="predicted"/>
<keyword evidence="3" id="KW-0804">Transcription</keyword>
<name>A0A848J2I8_9BACT</name>
<evidence type="ECO:0000256" key="2">
    <source>
        <dbReference type="ARBA" id="ARBA00023125"/>
    </source>
</evidence>
<feature type="DNA-binding region" description="H-T-H motif" evidence="4">
    <location>
        <begin position="30"/>
        <end position="49"/>
    </location>
</feature>
<feature type="domain" description="HTH tetR-type" evidence="5">
    <location>
        <begin position="7"/>
        <end position="67"/>
    </location>
</feature>
<keyword evidence="1" id="KW-0805">Transcription regulation</keyword>
<reference evidence="6 7" key="1">
    <citation type="submission" date="2020-04" db="EMBL/GenBank/DDBJ databases">
        <title>Flammeovirgaceae bacterium KN852 isolated from deep sea.</title>
        <authorList>
            <person name="Zhang D.-C."/>
        </authorList>
    </citation>
    <scope>NUCLEOTIDE SEQUENCE [LARGE SCALE GENOMIC DNA]</scope>
    <source>
        <strain evidence="6 7">KN852</strain>
    </source>
</reference>
<dbReference type="InterPro" id="IPR009057">
    <property type="entry name" value="Homeodomain-like_sf"/>
</dbReference>
<evidence type="ECO:0000313" key="6">
    <source>
        <dbReference type="EMBL" id="NMM49941.1"/>
    </source>
</evidence>
<dbReference type="RefSeq" id="WP_169683551.1">
    <property type="nucleotide sequence ID" value="NZ_JABBNU010000010.1"/>
</dbReference>
<dbReference type="PROSITE" id="PS50977">
    <property type="entry name" value="HTH_TETR_2"/>
    <property type="match status" value="1"/>
</dbReference>
<dbReference type="Proteomes" id="UP000559010">
    <property type="component" value="Unassembled WGS sequence"/>
</dbReference>
<dbReference type="EMBL" id="JABBNU010000010">
    <property type="protein sequence ID" value="NMM49941.1"/>
    <property type="molecule type" value="Genomic_DNA"/>
</dbReference>
<dbReference type="Pfam" id="PF00440">
    <property type="entry name" value="TetR_N"/>
    <property type="match status" value="1"/>
</dbReference>
<dbReference type="Gene3D" id="1.10.357.10">
    <property type="entry name" value="Tetracycline Repressor, domain 2"/>
    <property type="match status" value="1"/>
</dbReference>
<dbReference type="PANTHER" id="PTHR30055:SF234">
    <property type="entry name" value="HTH-TYPE TRANSCRIPTIONAL REGULATOR BETI"/>
    <property type="match status" value="1"/>
</dbReference>
<evidence type="ECO:0000256" key="1">
    <source>
        <dbReference type="ARBA" id="ARBA00023015"/>
    </source>
</evidence>
<evidence type="ECO:0000259" key="5">
    <source>
        <dbReference type="PROSITE" id="PS50977"/>
    </source>
</evidence>
<evidence type="ECO:0000313" key="7">
    <source>
        <dbReference type="Proteomes" id="UP000559010"/>
    </source>
</evidence>
<dbReference type="PRINTS" id="PR00455">
    <property type="entry name" value="HTHTETR"/>
</dbReference>
<dbReference type="AlphaFoldDB" id="A0A848J2I8"/>